<dbReference type="Proteomes" id="UP000267027">
    <property type="component" value="Unassembled WGS sequence"/>
</dbReference>
<dbReference type="AlphaFoldDB" id="A0A0R3PVV5"/>
<dbReference type="InterPro" id="IPR013041">
    <property type="entry name" value="Clathrin_app_Ig-like_sf"/>
</dbReference>
<dbReference type="PANTHER" id="PTHR22780">
    <property type="entry name" value="ADAPTIN, ALPHA/GAMMA/EPSILON"/>
    <property type="match status" value="1"/>
</dbReference>
<evidence type="ECO:0000256" key="4">
    <source>
        <dbReference type="ARBA" id="ARBA00029433"/>
    </source>
</evidence>
<sequence>MVKVGGYILGEFGNLIAGDQRSSPQIQFELLHSKFPLCSIATRCLLLTTYVKFCNLFPEIKHIIQQASVSFQMVYQVDHNLRNPDAELQQRAIEYLQLSKVATPDVLATILEEMPPFAEKESSLLAKLKKSKPQVEEMENVEKEKKNRPNATPVKDDGTASLVDFSQPKDNGSGSLVDIFGHQSSGQPSAQVSSNTQGEDKDIANKHDYFKFVVKNNGVLYEDSVIQIGCKLESRTNLARLGMFYGNKTSNQFTDFIPVVSCPGALAVQLQAQAKPIDPVVQAGAQVQQLINFVDRAGQTQCFDKLIYLPLFINKFFEPTEMTSEQFFVRWKALGQPSQECQRIFPAKMSMDAAVVTQKLVGLGAKLLAGVDPNPDNYVCAGIIHTQTQQIGTLIRLEPNKQAKMYRLTIRSSKDTVSAYLVNALVEQF</sequence>
<dbReference type="GO" id="GO:0006886">
    <property type="term" value="P:intracellular protein transport"/>
    <property type="evidence" value="ECO:0007669"/>
    <property type="project" value="InterPro"/>
</dbReference>
<dbReference type="InterPro" id="IPR011989">
    <property type="entry name" value="ARM-like"/>
</dbReference>
<dbReference type="SUPFAM" id="SSF49348">
    <property type="entry name" value="Clathrin adaptor appendage domain"/>
    <property type="match status" value="1"/>
</dbReference>
<accession>A0A0R3PVV5</accession>
<keyword evidence="2" id="KW-0653">Protein transport</keyword>
<dbReference type="Gene3D" id="3.30.310.10">
    <property type="entry name" value="TATA-Binding Protein"/>
    <property type="match status" value="1"/>
</dbReference>
<dbReference type="InterPro" id="IPR002553">
    <property type="entry name" value="Clathrin/coatomer_adapt-like_N"/>
</dbReference>
<organism evidence="9">
    <name type="scientific">Angiostrongylus costaricensis</name>
    <name type="common">Nematode worm</name>
    <dbReference type="NCBI Taxonomy" id="334426"/>
    <lineage>
        <taxon>Eukaryota</taxon>
        <taxon>Metazoa</taxon>
        <taxon>Ecdysozoa</taxon>
        <taxon>Nematoda</taxon>
        <taxon>Chromadorea</taxon>
        <taxon>Rhabditida</taxon>
        <taxon>Rhabditina</taxon>
        <taxon>Rhabditomorpha</taxon>
        <taxon>Strongyloidea</taxon>
        <taxon>Metastrongylidae</taxon>
        <taxon>Angiostrongylus</taxon>
    </lineage>
</organism>
<dbReference type="InterPro" id="IPR050840">
    <property type="entry name" value="Adaptor_Complx_Large_Subunit"/>
</dbReference>
<dbReference type="Pfam" id="PF01602">
    <property type="entry name" value="Adaptin_N"/>
    <property type="match status" value="1"/>
</dbReference>
<evidence type="ECO:0000256" key="2">
    <source>
        <dbReference type="ARBA" id="ARBA00022927"/>
    </source>
</evidence>
<name>A0A0R3PVV5_ANGCS</name>
<dbReference type="GO" id="GO:0030131">
    <property type="term" value="C:clathrin adaptor complex"/>
    <property type="evidence" value="ECO:0007669"/>
    <property type="project" value="InterPro"/>
</dbReference>
<evidence type="ECO:0000313" key="7">
    <source>
        <dbReference type="EMBL" id="VDM61790.1"/>
    </source>
</evidence>
<evidence type="ECO:0000259" key="6">
    <source>
        <dbReference type="SMART" id="SM00809"/>
    </source>
</evidence>
<dbReference type="WBParaSite" id="ACOC_0001020401-mRNA-1">
    <property type="protein sequence ID" value="ACOC_0001020401-mRNA-1"/>
    <property type="gene ID" value="ACOC_0001020401"/>
</dbReference>
<dbReference type="OMA" id="YIADEVW"/>
<comment type="subcellular location">
    <subcellularLocation>
        <location evidence="4">Endomembrane system</location>
        <topology evidence="4">Peripheral membrane protein</topology>
        <orientation evidence="4">Cytoplasmic side</orientation>
    </subcellularLocation>
</comment>
<feature type="domain" description="Clathrin adaptor alpha/beta/gamma-adaptin appendage Ig-like subdomain" evidence="6">
    <location>
        <begin position="210"/>
        <end position="310"/>
    </location>
</feature>
<feature type="compositionally biased region" description="Polar residues" evidence="5">
    <location>
        <begin position="182"/>
        <end position="197"/>
    </location>
</feature>
<dbReference type="InterPro" id="IPR009028">
    <property type="entry name" value="Coatomer/calthrin_app_sub_C"/>
</dbReference>
<evidence type="ECO:0000313" key="8">
    <source>
        <dbReference type="Proteomes" id="UP000267027"/>
    </source>
</evidence>
<evidence type="ECO:0000256" key="1">
    <source>
        <dbReference type="ARBA" id="ARBA00022448"/>
    </source>
</evidence>
<dbReference type="Pfam" id="PF02883">
    <property type="entry name" value="Alpha_adaptinC2"/>
    <property type="match status" value="1"/>
</dbReference>
<evidence type="ECO:0000313" key="9">
    <source>
        <dbReference type="WBParaSite" id="ACOC_0001020401-mRNA-1"/>
    </source>
</evidence>
<keyword evidence="1" id="KW-0813">Transport</keyword>
<gene>
    <name evidence="7" type="ORF">ACOC_LOCUS10205</name>
</gene>
<dbReference type="Gene3D" id="1.25.10.10">
    <property type="entry name" value="Leucine-rich Repeat Variant"/>
    <property type="match status" value="1"/>
</dbReference>
<reference evidence="7 8" key="2">
    <citation type="submission" date="2018-11" db="EMBL/GenBank/DDBJ databases">
        <authorList>
            <consortium name="Pathogen Informatics"/>
        </authorList>
    </citation>
    <scope>NUCLEOTIDE SEQUENCE [LARGE SCALE GENOMIC DNA]</scope>
    <source>
        <strain evidence="7 8">Costa Rica</strain>
    </source>
</reference>
<dbReference type="Gene3D" id="2.60.40.1230">
    <property type="match status" value="1"/>
</dbReference>
<dbReference type="STRING" id="334426.A0A0R3PVV5"/>
<dbReference type="GO" id="GO:0012505">
    <property type="term" value="C:endomembrane system"/>
    <property type="evidence" value="ECO:0007669"/>
    <property type="project" value="UniProtKB-SubCell"/>
</dbReference>
<dbReference type="SMART" id="SM00809">
    <property type="entry name" value="Alpha_adaptinC2"/>
    <property type="match status" value="1"/>
</dbReference>
<keyword evidence="3" id="KW-0472">Membrane</keyword>
<dbReference type="FunFam" id="3.30.310.10:FF:000004">
    <property type="entry name" value="AP-2 complex subunit alpha"/>
    <property type="match status" value="1"/>
</dbReference>
<protein>
    <submittedName>
        <fullName evidence="9">Alpha_adaptinC2 domain-containing protein</fullName>
    </submittedName>
</protein>
<evidence type="ECO:0000256" key="5">
    <source>
        <dbReference type="SAM" id="MobiDB-lite"/>
    </source>
</evidence>
<dbReference type="InterPro" id="IPR003164">
    <property type="entry name" value="Clathrin_a-adaptin_app_sub_C"/>
</dbReference>
<dbReference type="InterPro" id="IPR016024">
    <property type="entry name" value="ARM-type_fold"/>
</dbReference>
<dbReference type="SUPFAM" id="SSF48371">
    <property type="entry name" value="ARM repeat"/>
    <property type="match status" value="1"/>
</dbReference>
<dbReference type="Pfam" id="PF02296">
    <property type="entry name" value="Alpha_adaptin_C"/>
    <property type="match status" value="1"/>
</dbReference>
<dbReference type="GO" id="GO:0016192">
    <property type="term" value="P:vesicle-mediated transport"/>
    <property type="evidence" value="ECO:0007669"/>
    <property type="project" value="InterPro"/>
</dbReference>
<evidence type="ECO:0000256" key="3">
    <source>
        <dbReference type="ARBA" id="ARBA00023136"/>
    </source>
</evidence>
<dbReference type="EMBL" id="UYYA01004426">
    <property type="protein sequence ID" value="VDM61790.1"/>
    <property type="molecule type" value="Genomic_DNA"/>
</dbReference>
<dbReference type="InterPro" id="IPR008152">
    <property type="entry name" value="Clathrin_a/b/g-adaptin_app_Ig"/>
</dbReference>
<reference evidence="9" key="1">
    <citation type="submission" date="2017-02" db="UniProtKB">
        <authorList>
            <consortium name="WormBaseParasite"/>
        </authorList>
    </citation>
    <scope>IDENTIFICATION</scope>
</reference>
<dbReference type="SUPFAM" id="SSF55711">
    <property type="entry name" value="Subdomain of clathrin and coatomer appendage domain"/>
    <property type="match status" value="1"/>
</dbReference>
<dbReference type="OrthoDB" id="413467at2759"/>
<feature type="region of interest" description="Disordered" evidence="5">
    <location>
        <begin position="128"/>
        <end position="200"/>
    </location>
</feature>
<proteinExistence type="predicted"/>
<dbReference type="InterPro" id="IPR012295">
    <property type="entry name" value="TBP_dom_sf"/>
</dbReference>
<keyword evidence="8" id="KW-1185">Reference proteome</keyword>